<gene>
    <name evidence="3" type="ORF">SeMB42_g00721</name>
</gene>
<feature type="signal peptide" evidence="2">
    <location>
        <begin position="1"/>
        <end position="21"/>
    </location>
</feature>
<evidence type="ECO:0000313" key="3">
    <source>
        <dbReference type="EMBL" id="TPX53543.1"/>
    </source>
</evidence>
<name>A0A507DPM2_9FUNG</name>
<proteinExistence type="predicted"/>
<feature type="region of interest" description="Disordered" evidence="1">
    <location>
        <begin position="26"/>
        <end position="46"/>
    </location>
</feature>
<protein>
    <submittedName>
        <fullName evidence="3">Uncharacterized protein</fullName>
    </submittedName>
</protein>
<comment type="caution">
    <text evidence="3">The sequence shown here is derived from an EMBL/GenBank/DDBJ whole genome shotgun (WGS) entry which is preliminary data.</text>
</comment>
<evidence type="ECO:0000313" key="4">
    <source>
        <dbReference type="Proteomes" id="UP000317494"/>
    </source>
</evidence>
<sequence>MRTTKVIFLLMFQMAQMLVLSKPSLKPKSTVSSSKSELPSRQDKQRKERYLAQAVDALSSSDEMVCFMCL</sequence>
<dbReference type="EMBL" id="QEAN01000015">
    <property type="protein sequence ID" value="TPX53543.1"/>
    <property type="molecule type" value="Genomic_DNA"/>
</dbReference>
<keyword evidence="2" id="KW-0732">Signal</keyword>
<accession>A0A507DPM2</accession>
<evidence type="ECO:0000256" key="1">
    <source>
        <dbReference type="SAM" id="MobiDB-lite"/>
    </source>
</evidence>
<dbReference type="AlphaFoldDB" id="A0A507DPM2"/>
<reference evidence="3 4" key="1">
    <citation type="journal article" date="2019" name="Sci. Rep.">
        <title>Comparative genomics of chytrid fungi reveal insights into the obligate biotrophic and pathogenic lifestyle of Synchytrium endobioticum.</title>
        <authorList>
            <person name="van de Vossenberg B.T.L.H."/>
            <person name="Warris S."/>
            <person name="Nguyen H.D.T."/>
            <person name="van Gent-Pelzer M.P.E."/>
            <person name="Joly D.L."/>
            <person name="van de Geest H.C."/>
            <person name="Bonants P.J.M."/>
            <person name="Smith D.S."/>
            <person name="Levesque C.A."/>
            <person name="van der Lee T.A.J."/>
        </authorList>
    </citation>
    <scope>NUCLEOTIDE SEQUENCE [LARGE SCALE GENOMIC DNA]</scope>
    <source>
        <strain evidence="3 4">MB42</strain>
    </source>
</reference>
<organism evidence="3 4">
    <name type="scientific">Synchytrium endobioticum</name>
    <dbReference type="NCBI Taxonomy" id="286115"/>
    <lineage>
        <taxon>Eukaryota</taxon>
        <taxon>Fungi</taxon>
        <taxon>Fungi incertae sedis</taxon>
        <taxon>Chytridiomycota</taxon>
        <taxon>Chytridiomycota incertae sedis</taxon>
        <taxon>Chytridiomycetes</taxon>
        <taxon>Synchytriales</taxon>
        <taxon>Synchytriaceae</taxon>
        <taxon>Synchytrium</taxon>
    </lineage>
</organism>
<evidence type="ECO:0000256" key="2">
    <source>
        <dbReference type="SAM" id="SignalP"/>
    </source>
</evidence>
<dbReference type="VEuPathDB" id="FungiDB:SeMB42_g00721"/>
<dbReference type="Proteomes" id="UP000317494">
    <property type="component" value="Unassembled WGS sequence"/>
</dbReference>
<feature type="compositionally biased region" description="Polar residues" evidence="1">
    <location>
        <begin position="27"/>
        <end position="37"/>
    </location>
</feature>
<feature type="chain" id="PRO_5021415240" evidence="2">
    <location>
        <begin position="22"/>
        <end position="70"/>
    </location>
</feature>
<keyword evidence="4" id="KW-1185">Reference proteome</keyword>